<reference evidence="2" key="1">
    <citation type="submission" date="2021-08" db="EMBL/GenBank/DDBJ databases">
        <authorList>
            <person name="Lu L."/>
            <person name="Huang X."/>
            <person name="Zhang R."/>
            <person name="Jiao N."/>
        </authorList>
    </citation>
    <scope>NUCLEOTIDE SEQUENCE</scope>
</reference>
<dbReference type="GO" id="GO:0003735">
    <property type="term" value="F:structural constituent of ribosome"/>
    <property type="evidence" value="ECO:0007669"/>
    <property type="project" value="InterPro"/>
</dbReference>
<organism evidence="2 3">
    <name type="scientific">Dinoroseobacter phage vB_DshP-R7L</name>
    <dbReference type="NCBI Taxonomy" id="2873349"/>
    <lineage>
        <taxon>Viruses</taxon>
        <taxon>Duplodnaviria</taxon>
        <taxon>Heunggongvirae</taxon>
        <taxon>Uroviricota</taxon>
        <taxon>Caudoviricetes</taxon>
        <taxon>Schitoviridae</taxon>
        <taxon>Rhodovirinae</taxon>
        <taxon>Gonggongvirus</taxon>
        <taxon>Gonggongvirus R7l</taxon>
    </lineage>
</organism>
<gene>
    <name evidence="2" type="ORF">R7L_gp15</name>
</gene>
<evidence type="ECO:0000313" key="2">
    <source>
        <dbReference type="EMBL" id="UAT28854.1"/>
    </source>
</evidence>
<proteinExistence type="predicted"/>
<accession>A0AAE8XBF4</accession>
<dbReference type="InterPro" id="IPR014719">
    <property type="entry name" value="Ribosomal_bL12_C/ClpS-like"/>
</dbReference>
<keyword evidence="3" id="KW-1185">Reference proteome</keyword>
<keyword evidence="2" id="KW-0687">Ribonucleoprotein</keyword>
<dbReference type="Gene3D" id="3.30.1390.10">
    <property type="match status" value="1"/>
</dbReference>
<keyword evidence="2" id="KW-0689">Ribosomal protein</keyword>
<feature type="domain" description="Large ribosomal subunit protein bL12 C-terminal" evidence="1">
    <location>
        <begin position="16"/>
        <end position="75"/>
    </location>
</feature>
<sequence length="88" mass="10144">MGEPRWINKNELMGLLTAPDQKINAIKVVRSVTGLGLREAKDFIEEQWIPALQGTITLKSQPQPDELDDVKKRLTALEEFIRNKWRSE</sequence>
<dbReference type="Pfam" id="PF00542">
    <property type="entry name" value="Ribosomal_L12"/>
    <property type="match status" value="1"/>
</dbReference>
<protein>
    <submittedName>
        <fullName evidence="2">Ribosomal protein</fullName>
    </submittedName>
</protein>
<evidence type="ECO:0000313" key="3">
    <source>
        <dbReference type="Proteomes" id="UP000828212"/>
    </source>
</evidence>
<evidence type="ECO:0000259" key="1">
    <source>
        <dbReference type="Pfam" id="PF00542"/>
    </source>
</evidence>
<dbReference type="EMBL" id="MZ773648">
    <property type="protein sequence ID" value="UAT28854.1"/>
    <property type="molecule type" value="Genomic_DNA"/>
</dbReference>
<name>A0AAE8XBF4_9CAUD</name>
<dbReference type="InterPro" id="IPR013823">
    <property type="entry name" value="Ribosomal_bL12_C"/>
</dbReference>
<dbReference type="Proteomes" id="UP000828212">
    <property type="component" value="Segment"/>
</dbReference>
<dbReference type="SUPFAM" id="SSF54736">
    <property type="entry name" value="ClpS-like"/>
    <property type="match status" value="1"/>
</dbReference>